<keyword evidence="1" id="KW-0479">Metal-binding</keyword>
<dbReference type="Gene3D" id="3.30.40.10">
    <property type="entry name" value="Zinc/RING finger domain, C3HC4 (zinc finger)"/>
    <property type="match status" value="1"/>
</dbReference>
<name>A0A5K0YS32_9MAGN</name>
<dbReference type="EMBL" id="LR721777">
    <property type="protein sequence ID" value="VVV80981.1"/>
    <property type="molecule type" value="Genomic_DNA"/>
</dbReference>
<dbReference type="PANTHER" id="PTHR46405:SF3">
    <property type="entry name" value="RING_U-BOX SUPERFAMILY PROTEIN"/>
    <property type="match status" value="1"/>
</dbReference>
<dbReference type="InterPro" id="IPR001841">
    <property type="entry name" value="Znf_RING"/>
</dbReference>
<dbReference type="PANTHER" id="PTHR46405">
    <property type="entry name" value="OS05G0141500 PROTEIN"/>
    <property type="match status" value="1"/>
</dbReference>
<protein>
    <recommendedName>
        <fullName evidence="3">RING-type domain-containing protein</fullName>
    </recommendedName>
</protein>
<feature type="region of interest" description="Disordered" evidence="2">
    <location>
        <begin position="1"/>
        <end position="33"/>
    </location>
</feature>
<evidence type="ECO:0000256" key="1">
    <source>
        <dbReference type="PROSITE-ProRule" id="PRU00175"/>
    </source>
</evidence>
<dbReference type="GO" id="GO:0008270">
    <property type="term" value="F:zinc ion binding"/>
    <property type="evidence" value="ECO:0007669"/>
    <property type="project" value="UniProtKB-KW"/>
</dbReference>
<keyword evidence="1" id="KW-0862">Zinc</keyword>
<sequence length="175" mass="19998">MKWKHAMRAKELANSQVEKERRAKEAAEANSARRQEALCRKIEIDFQRYKDDVQRLEDDLSRLRTSSRSSDQLKSSSNLPYSTHDADVTKTSRGSVAKATVEYLKNFQESSLKEIKCDRECLICMKEEVSVVVLPCAHQVLCVGCNEAHEKLSEKNCPCCNTEIKQRIRVFGVIS</sequence>
<reference evidence="4" key="1">
    <citation type="submission" date="2019-09" db="EMBL/GenBank/DDBJ databases">
        <authorList>
            <person name="Zhang L."/>
        </authorList>
    </citation>
    <scope>NUCLEOTIDE SEQUENCE</scope>
</reference>
<evidence type="ECO:0000256" key="2">
    <source>
        <dbReference type="SAM" id="MobiDB-lite"/>
    </source>
</evidence>
<evidence type="ECO:0000259" key="3">
    <source>
        <dbReference type="PROSITE" id="PS50089"/>
    </source>
</evidence>
<proteinExistence type="predicted"/>
<feature type="region of interest" description="Disordered" evidence="2">
    <location>
        <begin position="64"/>
        <end position="87"/>
    </location>
</feature>
<dbReference type="Pfam" id="PF13920">
    <property type="entry name" value="zf-C3HC4_3"/>
    <property type="match status" value="1"/>
</dbReference>
<dbReference type="InterPro" id="IPR013083">
    <property type="entry name" value="Znf_RING/FYVE/PHD"/>
</dbReference>
<dbReference type="InterPro" id="IPR046934">
    <property type="entry name" value="PIR2-like"/>
</dbReference>
<feature type="compositionally biased region" description="Basic and acidic residues" evidence="2">
    <location>
        <begin position="17"/>
        <end position="33"/>
    </location>
</feature>
<evidence type="ECO:0000313" key="4">
    <source>
        <dbReference type="EMBL" id="VVV80981.1"/>
    </source>
</evidence>
<organism evidence="4">
    <name type="scientific">Nymphaea colorata</name>
    <name type="common">pocket water lily</name>
    <dbReference type="NCBI Taxonomy" id="210225"/>
    <lineage>
        <taxon>Eukaryota</taxon>
        <taxon>Viridiplantae</taxon>
        <taxon>Streptophyta</taxon>
        <taxon>Embryophyta</taxon>
        <taxon>Tracheophyta</taxon>
        <taxon>Spermatophyta</taxon>
        <taxon>Magnoliopsida</taxon>
        <taxon>Nymphaeales</taxon>
        <taxon>Nymphaeaceae</taxon>
        <taxon>Nymphaea</taxon>
    </lineage>
</organism>
<dbReference type="SUPFAM" id="SSF57850">
    <property type="entry name" value="RING/U-box"/>
    <property type="match status" value="1"/>
</dbReference>
<dbReference type="AlphaFoldDB" id="A0A5K0YS32"/>
<accession>A0A5K0YS32</accession>
<keyword evidence="1" id="KW-0863">Zinc-finger</keyword>
<dbReference type="CDD" id="cd23128">
    <property type="entry name" value="RING-HC_MIP1-like"/>
    <property type="match status" value="1"/>
</dbReference>
<feature type="compositionally biased region" description="Low complexity" evidence="2">
    <location>
        <begin position="64"/>
        <end position="77"/>
    </location>
</feature>
<gene>
    <name evidence="4" type="ORF">NYM_LOCUS8514</name>
</gene>
<feature type="domain" description="RING-type" evidence="3">
    <location>
        <begin position="121"/>
        <end position="161"/>
    </location>
</feature>
<dbReference type="PROSITE" id="PS50089">
    <property type="entry name" value="ZF_RING_2"/>
    <property type="match status" value="1"/>
</dbReference>